<evidence type="ECO:0000313" key="3">
    <source>
        <dbReference type="Proteomes" id="UP000185478"/>
    </source>
</evidence>
<proteinExistence type="predicted"/>
<dbReference type="Pfam" id="PF13845">
    <property type="entry name" value="Septum_form"/>
    <property type="match status" value="1"/>
</dbReference>
<accession>A0A1L7CIF7</accession>
<evidence type="ECO:0000259" key="1">
    <source>
        <dbReference type="Pfam" id="PF13845"/>
    </source>
</evidence>
<reference evidence="2 3" key="1">
    <citation type="submission" date="2014-08" db="EMBL/GenBank/DDBJ databases">
        <title>Complete genome sequence of Corynebacterium aquilae S-613T(T) (=DSM 44791(T)), isolated from the choana of a healthy golden eagle.</title>
        <authorList>
            <person name="Ruckert C."/>
            <person name="Albersmeier A."/>
            <person name="Winkler A."/>
            <person name="Kalinowski J."/>
        </authorList>
    </citation>
    <scope>NUCLEOTIDE SEQUENCE [LARGE SCALE GENOMIC DNA]</scope>
    <source>
        <strain evidence="2 3">S-613</strain>
    </source>
</reference>
<dbReference type="AlphaFoldDB" id="A0A1L7CIF7"/>
<feature type="domain" description="Septum formation-related" evidence="1">
    <location>
        <begin position="75"/>
        <end position="299"/>
    </location>
</feature>
<dbReference type="EMBL" id="CP009245">
    <property type="protein sequence ID" value="APT85641.1"/>
    <property type="molecule type" value="Genomic_DNA"/>
</dbReference>
<dbReference type="PROSITE" id="PS51257">
    <property type="entry name" value="PROKAR_LIPOPROTEIN"/>
    <property type="match status" value="1"/>
</dbReference>
<protein>
    <recommendedName>
        <fullName evidence="1">Septum formation-related domain-containing protein</fullName>
    </recommendedName>
</protein>
<dbReference type="InterPro" id="IPR026004">
    <property type="entry name" value="Septum_form"/>
</dbReference>
<name>A0A1L7CIF7_9CORY</name>
<keyword evidence="3" id="KW-1185">Reference proteome</keyword>
<dbReference type="Proteomes" id="UP000185478">
    <property type="component" value="Chromosome"/>
</dbReference>
<dbReference type="STRING" id="1431546.CAQU_11985"/>
<evidence type="ECO:0000313" key="2">
    <source>
        <dbReference type="EMBL" id="APT85641.1"/>
    </source>
</evidence>
<sequence length="341" mass="36014">MNNTWRSSLSINTALVAMLAGCAGVGSYLYASGEAPEAQAPADSETATTAAAAASSSADASSTAQAAPFTSADVGDCLTWEKGDGDKVRDFGRTDCLSPHRFEVSAREDLATYPASEFGPTSQPPELTRQAQLREELCKAPTIKYLEGRYDPVGRYSIASILPSAEAWKAGDRTMLCGVQVTDDSGEPILTEGSAREQDQARIAQAGECVAIDPANATHIVPCDQPHQYEVTQVVDLKPIFPEGNPSIEDQDAALKPICTQAALDYVGGDDNLYNSTLQPFWTTIPTNSWTGGSHTVNCALVFGNPDGSFAELGGSAKGAFTINGNPPPPMPVRNPLRNPQ</sequence>
<dbReference type="OrthoDB" id="4266126at2"/>
<gene>
    <name evidence="2" type="ORF">CAQU_11985</name>
</gene>
<organism evidence="2 3">
    <name type="scientific">Corynebacterium aquilae DSM 44791</name>
    <dbReference type="NCBI Taxonomy" id="1431546"/>
    <lineage>
        <taxon>Bacteria</taxon>
        <taxon>Bacillati</taxon>
        <taxon>Actinomycetota</taxon>
        <taxon>Actinomycetes</taxon>
        <taxon>Mycobacteriales</taxon>
        <taxon>Corynebacteriaceae</taxon>
        <taxon>Corynebacterium</taxon>
    </lineage>
</organism>
<dbReference type="KEGG" id="caqu:CAQU_11985"/>
<dbReference type="RefSeq" id="WP_075727938.1">
    <property type="nucleotide sequence ID" value="NZ_CP009245.1"/>
</dbReference>